<dbReference type="EMBL" id="JBBKAJ010000022">
    <property type="protein sequence ID" value="MEJ8637403.1"/>
    <property type="molecule type" value="Genomic_DNA"/>
</dbReference>
<proteinExistence type="predicted"/>
<reference evidence="1" key="1">
    <citation type="submission" date="2024-03" db="EMBL/GenBank/DDBJ databases">
        <title>Novel Streptomyces species of biotechnological and ecological value are a feature of Machair soil.</title>
        <authorList>
            <person name="Prole J.R."/>
            <person name="Goodfellow M."/>
            <person name="Allenby N."/>
            <person name="Ward A.C."/>
        </authorList>
    </citation>
    <scope>NUCLEOTIDE SEQUENCE</scope>
    <source>
        <strain evidence="1">MS2.AVA.5</strain>
    </source>
</reference>
<comment type="caution">
    <text evidence="1">The sequence shown here is derived from an EMBL/GenBank/DDBJ whole genome shotgun (WGS) entry which is preliminary data.</text>
</comment>
<keyword evidence="2" id="KW-1185">Reference proteome</keyword>
<evidence type="ECO:0000313" key="2">
    <source>
        <dbReference type="Proteomes" id="UP001377168"/>
    </source>
</evidence>
<gene>
    <name evidence="1" type="ORF">WKI67_28955</name>
</gene>
<dbReference type="Proteomes" id="UP001377168">
    <property type="component" value="Unassembled WGS sequence"/>
</dbReference>
<accession>A0ACC6Q0Z3</accession>
<protein>
    <submittedName>
        <fullName evidence="1">Sulfatase</fullName>
    </submittedName>
</protein>
<organism evidence="1 2">
    <name type="scientific">Streptomyces achmelvichensis</name>
    <dbReference type="NCBI Taxonomy" id="3134111"/>
    <lineage>
        <taxon>Bacteria</taxon>
        <taxon>Bacillati</taxon>
        <taxon>Actinomycetota</taxon>
        <taxon>Actinomycetes</taxon>
        <taxon>Kitasatosporales</taxon>
        <taxon>Streptomycetaceae</taxon>
        <taxon>Streptomyces</taxon>
    </lineage>
</organism>
<sequence>MSLFTRSRQLLHKDAATTEGDPAPTAGDAAADAPTDAGEEGVAADPEPAADADAADPEGAPAGGRKRPGFARARSSTTTVLAALLVFAALVVPNELTRVTPASFTRIPVEAIFGAALLLVLPTRARRVTAVIAGVCLGLVTILNLLDMGFYSVLDRPFDLVLDWILFDDAKAFLQDSVGTAGAIGAVIVVIAVVLAVLVLITLAVVRLTRLVAEHSAVATRSVLVAGTVWVACMALGVRYVGVPVASLATADLAKHRLYTVRAGIEDEREFAKVAAVDRFADTPADQLLTGLRGKDVIFAFIESYGRSAIEDPAMAPQMNEALAEGTDRLKAAGFSARSGFLTSPTFGGGSWLAHSTFMSGLWVKNQQRYRSVTSSDHLSLTGAFQRSDAWRTVGIMPGVTRSWPEGKFYGLDTVYDSRELGYEGPKFSWAPVPDQYSLSAFERLENSKPGRKPLMSEIILVSSHNPWAPIPKSIGWDEVGDGSVYQSISKDGKDPKEVWKDPDQVRTEYRRSIEYSVNSLVSYVAKYGDKDTVLVFLGDHQPAKIVTGENAGRDVPISIVAHDPAVLDKIAGWGWHEGLKPSPDAPVWPMDTFRDRFLTAYGPQPAAPATPPAR</sequence>
<evidence type="ECO:0000313" key="1">
    <source>
        <dbReference type="EMBL" id="MEJ8637403.1"/>
    </source>
</evidence>
<name>A0ACC6Q0Z3_9ACTN</name>